<evidence type="ECO:0000313" key="4">
    <source>
        <dbReference type="Proteomes" id="UP000188298"/>
    </source>
</evidence>
<dbReference type="KEGG" id="hbl:XJ32_00310"/>
<feature type="coiled-coil region" evidence="1">
    <location>
        <begin position="143"/>
        <end position="307"/>
    </location>
</feature>
<keyword evidence="1" id="KW-0175">Coiled coil</keyword>
<dbReference type="Pfam" id="PF01551">
    <property type="entry name" value="Peptidase_M23"/>
    <property type="match status" value="1"/>
</dbReference>
<dbReference type="Gene3D" id="2.70.70.10">
    <property type="entry name" value="Glucose Permease (Domain IIA)"/>
    <property type="match status" value="1"/>
</dbReference>
<organism evidence="3 4">
    <name type="scientific">Helicobacter bilis</name>
    <dbReference type="NCBI Taxonomy" id="37372"/>
    <lineage>
        <taxon>Bacteria</taxon>
        <taxon>Pseudomonadati</taxon>
        <taxon>Campylobacterota</taxon>
        <taxon>Epsilonproteobacteria</taxon>
        <taxon>Campylobacterales</taxon>
        <taxon>Helicobacteraceae</taxon>
        <taxon>Helicobacter</taxon>
    </lineage>
</organism>
<dbReference type="AlphaFoldDB" id="A0A1Q2LFT6"/>
<sequence>MRECLERFILISAFLCYGAMAVDLNEINQNIQKNEAQKSNIDKQRANLNLKLSTLGQNINNNMQQIKKLDTEIQNLAKNIESNKDQNKSQEARLQTLEDNLATLNVSLNQSQTKLSNLILQHMTIAYVLDDEESLNLEDMVTREAFKILKKQTTNEIKEIEKQQRSIVKQINDINSSIKEVTQIITTQETRHQDLQTMIAKQKILVDNMRNEMQVYNQRLKAIDMQKKELDKLLGQLNILKKNTQEEIRKKQEAERKAKLERERLAKLERERKRKIEEEKKRAALAKAEAEKKAKAEAEKIAKTDSKKAQQFLGEQNKAIQRKYDAAVSSAEASNTINSFEELKRVDSVYQRPETAKYTGKRAGSPLDSYVIEQAFGDYIDPAYKIKIFNNGVVLKPKKNDAQVYNIMDGKVIYAEEMPGLKKVVVVEHANSMHTIYSMLDKIAPTLKKGFVVKRGYVIGRIHDRLNLEIVQNGKHINPVEVMAKN</sequence>
<dbReference type="EMBL" id="CP019645">
    <property type="protein sequence ID" value="AQQ58792.1"/>
    <property type="molecule type" value="Genomic_DNA"/>
</dbReference>
<protein>
    <recommendedName>
        <fullName evidence="2">M23ase beta-sheet core domain-containing protein</fullName>
    </recommendedName>
</protein>
<dbReference type="SUPFAM" id="SSF51261">
    <property type="entry name" value="Duplicated hybrid motif"/>
    <property type="match status" value="1"/>
</dbReference>
<feature type="domain" description="M23ase beta-sheet core" evidence="2">
    <location>
        <begin position="390"/>
        <end position="479"/>
    </location>
</feature>
<dbReference type="Proteomes" id="UP000188298">
    <property type="component" value="Chromosome"/>
</dbReference>
<dbReference type="Gene3D" id="1.20.5.340">
    <property type="match status" value="1"/>
</dbReference>
<reference evidence="3 4" key="1">
    <citation type="submission" date="2017-02" db="EMBL/GenBank/DDBJ databases">
        <title>Whole genome sequencing of Helicobacter bilis strain AAQJH.</title>
        <authorList>
            <person name="Conlan S."/>
            <person name="Thomas P.J."/>
            <person name="Mullikin J."/>
            <person name="Palmore T.N."/>
            <person name="Frank K.M."/>
            <person name="Segre J.A."/>
        </authorList>
    </citation>
    <scope>NUCLEOTIDE SEQUENCE [LARGE SCALE GENOMIC DNA]</scope>
    <source>
        <strain evidence="3 4">AAQJH</strain>
    </source>
</reference>
<dbReference type="RefSeq" id="WP_077387955.1">
    <property type="nucleotide sequence ID" value="NZ_CP019645.1"/>
</dbReference>
<evidence type="ECO:0000256" key="1">
    <source>
        <dbReference type="SAM" id="Coils"/>
    </source>
</evidence>
<accession>A0A1Q2LFT6</accession>
<evidence type="ECO:0000259" key="2">
    <source>
        <dbReference type="Pfam" id="PF01551"/>
    </source>
</evidence>
<gene>
    <name evidence="3" type="ORF">XJ32_00310</name>
</gene>
<dbReference type="InterPro" id="IPR016047">
    <property type="entry name" value="M23ase_b-sheet_dom"/>
</dbReference>
<dbReference type="CDD" id="cd12797">
    <property type="entry name" value="M23_peptidase"/>
    <property type="match status" value="1"/>
</dbReference>
<dbReference type="InterPro" id="IPR011055">
    <property type="entry name" value="Dup_hybrid_motif"/>
</dbReference>
<proteinExistence type="predicted"/>
<dbReference type="SUPFAM" id="SSF161270">
    <property type="entry name" value="PspA lactotransferrin-binding region"/>
    <property type="match status" value="1"/>
</dbReference>
<name>A0A1Q2LFT6_9HELI</name>
<feature type="coiled-coil region" evidence="1">
    <location>
        <begin position="24"/>
        <end position="114"/>
    </location>
</feature>
<evidence type="ECO:0000313" key="3">
    <source>
        <dbReference type="EMBL" id="AQQ58792.1"/>
    </source>
</evidence>